<comment type="subcellular location">
    <subcellularLocation>
        <location evidence="1">Membrane</location>
        <topology evidence="1">Multi-pass membrane protein</topology>
    </subcellularLocation>
</comment>
<gene>
    <name evidence="7" type="ORF">OQ273_03555</name>
</gene>
<dbReference type="AlphaFoldDB" id="A0A9X3ZGF1"/>
<keyword evidence="2 5" id="KW-0812">Transmembrane</keyword>
<dbReference type="GO" id="GO:0016874">
    <property type="term" value="F:ligase activity"/>
    <property type="evidence" value="ECO:0007669"/>
    <property type="project" value="UniProtKB-KW"/>
</dbReference>
<keyword evidence="7" id="KW-0436">Ligase</keyword>
<keyword evidence="4 5" id="KW-0472">Membrane</keyword>
<dbReference type="Pfam" id="PF04932">
    <property type="entry name" value="Wzy_C"/>
    <property type="match status" value="1"/>
</dbReference>
<evidence type="ECO:0000256" key="2">
    <source>
        <dbReference type="ARBA" id="ARBA00022692"/>
    </source>
</evidence>
<dbReference type="Proteomes" id="UP001151234">
    <property type="component" value="Unassembled WGS sequence"/>
</dbReference>
<feature type="domain" description="O-antigen ligase-related" evidence="6">
    <location>
        <begin position="200"/>
        <end position="356"/>
    </location>
</feature>
<accession>A0A9X3ZGF1</accession>
<feature type="transmembrane region" description="Helical" evidence="5">
    <location>
        <begin position="243"/>
        <end position="262"/>
    </location>
</feature>
<feature type="transmembrane region" description="Helical" evidence="5">
    <location>
        <begin position="73"/>
        <end position="96"/>
    </location>
</feature>
<evidence type="ECO:0000256" key="1">
    <source>
        <dbReference type="ARBA" id="ARBA00004141"/>
    </source>
</evidence>
<feature type="transmembrane region" description="Helical" evidence="5">
    <location>
        <begin position="195"/>
        <end position="211"/>
    </location>
</feature>
<feature type="transmembrane region" description="Helical" evidence="5">
    <location>
        <begin position="168"/>
        <end position="188"/>
    </location>
</feature>
<dbReference type="RefSeq" id="WP_267989100.1">
    <property type="nucleotide sequence ID" value="NZ_JAPJZI010000001.1"/>
</dbReference>
<dbReference type="EMBL" id="JAPJZI010000001">
    <property type="protein sequence ID" value="MDA5397643.1"/>
    <property type="molecule type" value="Genomic_DNA"/>
</dbReference>
<proteinExistence type="predicted"/>
<dbReference type="PANTHER" id="PTHR37422">
    <property type="entry name" value="TEICHURONIC ACID BIOSYNTHESIS PROTEIN TUAE"/>
    <property type="match status" value="1"/>
</dbReference>
<evidence type="ECO:0000256" key="4">
    <source>
        <dbReference type="ARBA" id="ARBA00023136"/>
    </source>
</evidence>
<comment type="caution">
    <text evidence="7">The sequence shown here is derived from an EMBL/GenBank/DDBJ whole genome shotgun (WGS) entry which is preliminary data.</text>
</comment>
<feature type="transmembrane region" description="Helical" evidence="5">
    <location>
        <begin position="217"/>
        <end position="236"/>
    </location>
</feature>
<dbReference type="InterPro" id="IPR051533">
    <property type="entry name" value="WaaL-like"/>
</dbReference>
<keyword evidence="8" id="KW-1185">Reference proteome</keyword>
<feature type="transmembrane region" description="Helical" evidence="5">
    <location>
        <begin position="102"/>
        <end position="122"/>
    </location>
</feature>
<feature type="transmembrane region" description="Helical" evidence="5">
    <location>
        <begin position="373"/>
        <end position="395"/>
    </location>
</feature>
<sequence>MERTGRLSRFYWDIVYRDDASASFCWACGLFAVFLLFPGGGSGGSIVGIGIWLFALLNWAFDRRGRHFDEIERPIIAAFSAYCLVMVVFAVSHHVVHGSKGGFGAVYGNLLFIFFAPVMPVLRQAVRPYWLETFFAANACGAILAVLIMVIGGPFSQELLRGALSGNPLILALGAVVSGLLCVHGLLFFKGRMRLLLAIGALAALYALVSSGSRGPLLAYCITLAAYALVMGYRYFGLRFMAVRAGIAALIVALLAVGVIKADPELTNRIELAIERISNPDGEAVGEQSISVRLALYRAGLSAFGERPLTGYGRQNVMQTAALHDPQQGARFSFSHLHNGYLTDLVASGILGLVTLLAVFLVPLYVLRKAPPVVFGALFCTVLSYMLYGMSNLLFYHDVSTLYYLSLITAFCVLARLPERGGEVY</sequence>
<keyword evidence="3 5" id="KW-1133">Transmembrane helix</keyword>
<feature type="transmembrane region" description="Helical" evidence="5">
    <location>
        <begin position="20"/>
        <end position="37"/>
    </location>
</feature>
<dbReference type="InterPro" id="IPR007016">
    <property type="entry name" value="O-antigen_ligase-rel_domated"/>
</dbReference>
<reference evidence="7" key="1">
    <citation type="submission" date="2022-11" db="EMBL/GenBank/DDBJ databases">
        <title>Draft genome sequence of Hoeflea poritis E7-10 and Hoeflea prorocentri PM5-8, separated from scleractinian coral Porites lutea and marine dinoflagellate.</title>
        <authorList>
            <person name="Zhang G."/>
            <person name="Wei Q."/>
            <person name="Cai L."/>
        </authorList>
    </citation>
    <scope>NUCLEOTIDE SEQUENCE</scope>
    <source>
        <strain evidence="7">PM5-8</strain>
    </source>
</reference>
<evidence type="ECO:0000313" key="8">
    <source>
        <dbReference type="Proteomes" id="UP001151234"/>
    </source>
</evidence>
<evidence type="ECO:0000313" key="7">
    <source>
        <dbReference type="EMBL" id="MDA5397643.1"/>
    </source>
</evidence>
<evidence type="ECO:0000259" key="6">
    <source>
        <dbReference type="Pfam" id="PF04932"/>
    </source>
</evidence>
<evidence type="ECO:0000256" key="3">
    <source>
        <dbReference type="ARBA" id="ARBA00022989"/>
    </source>
</evidence>
<dbReference type="PANTHER" id="PTHR37422:SF13">
    <property type="entry name" value="LIPOPOLYSACCHARIDE BIOSYNTHESIS PROTEIN PA4999-RELATED"/>
    <property type="match status" value="1"/>
</dbReference>
<feature type="transmembrane region" description="Helical" evidence="5">
    <location>
        <begin position="43"/>
        <end position="61"/>
    </location>
</feature>
<organism evidence="7 8">
    <name type="scientific">Hoeflea prorocentri</name>
    <dbReference type="NCBI Taxonomy" id="1922333"/>
    <lineage>
        <taxon>Bacteria</taxon>
        <taxon>Pseudomonadati</taxon>
        <taxon>Pseudomonadota</taxon>
        <taxon>Alphaproteobacteria</taxon>
        <taxon>Hyphomicrobiales</taxon>
        <taxon>Rhizobiaceae</taxon>
        <taxon>Hoeflea</taxon>
    </lineage>
</organism>
<dbReference type="GO" id="GO:0016020">
    <property type="term" value="C:membrane"/>
    <property type="evidence" value="ECO:0007669"/>
    <property type="project" value="UniProtKB-SubCell"/>
</dbReference>
<name>A0A9X3ZGF1_9HYPH</name>
<protein>
    <submittedName>
        <fullName evidence="7">O-antigen ligase family protein</fullName>
    </submittedName>
</protein>
<feature type="transmembrane region" description="Helical" evidence="5">
    <location>
        <begin position="134"/>
        <end position="156"/>
    </location>
</feature>
<evidence type="ECO:0000256" key="5">
    <source>
        <dbReference type="SAM" id="Phobius"/>
    </source>
</evidence>
<feature type="transmembrane region" description="Helical" evidence="5">
    <location>
        <begin position="345"/>
        <end position="366"/>
    </location>
</feature>